<gene>
    <name evidence="6" type="ordered locus">ECU07_0490</name>
</gene>
<dbReference type="RefSeq" id="NP_585977.1">
    <property type="nucleotide sequence ID" value="NM_001041599.1"/>
</dbReference>
<dbReference type="Pfam" id="PF17207">
    <property type="entry name" value="MCM_OB"/>
    <property type="match status" value="1"/>
</dbReference>
<dbReference type="GeneID" id="859406"/>
<dbReference type="GO" id="GO:0003697">
    <property type="term" value="F:single-stranded DNA binding"/>
    <property type="evidence" value="ECO:0007669"/>
    <property type="project" value="TreeGrafter"/>
</dbReference>
<dbReference type="Pfam" id="PF17855">
    <property type="entry name" value="MCM_lid"/>
    <property type="match status" value="1"/>
</dbReference>
<name>Q8SRK9_ENCCU</name>
<accession>Q8SRK9</accession>
<dbReference type="SUPFAM" id="SSF50249">
    <property type="entry name" value="Nucleic acid-binding proteins"/>
    <property type="match status" value="1"/>
</dbReference>
<protein>
    <submittedName>
        <fullName evidence="6">DNA REPLICATION LICENSING FACTOR OF THE MCM FAMILY (MCM7)</fullName>
    </submittedName>
</protein>
<keyword evidence="1 4" id="KW-0547">Nucleotide-binding</keyword>
<keyword evidence="7" id="KW-1185">Reference proteome</keyword>
<feature type="domain" description="MCM C-terminal AAA(+) ATPase" evidence="5">
    <location>
        <begin position="224"/>
        <end position="422"/>
    </location>
</feature>
<dbReference type="GO" id="GO:0005656">
    <property type="term" value="C:nuclear pre-replicative complex"/>
    <property type="evidence" value="ECO:0007669"/>
    <property type="project" value="UniProtKB-ARBA"/>
</dbReference>
<keyword evidence="2 4" id="KW-0067">ATP-binding</keyword>
<dbReference type="InterPro" id="IPR012340">
    <property type="entry name" value="NA-bd_OB-fold"/>
</dbReference>
<dbReference type="VEuPathDB" id="MicrosporidiaDB:ECU07_0490"/>
<dbReference type="InterPro" id="IPR025662">
    <property type="entry name" value="Sigma_54_int_dom_ATP-bd_1"/>
</dbReference>
<sequence>MALEKEEEVDLIDLCERNPELANSMVLGVSEHPYLSKKVLRKIPCALFTDNACNSKNINRIVTVNGTVIRAYETLIRNVTSELVCLKCNVRAYRCSAGKRKDRMLCESCGSSLLRDRRCFGGAIPSQKIRIQDIGNRSSMSETLEVVLEEDLAGKFLPGDNLLITGTVLIRWRPFKVGEQMASSIYMHALAVHKQDEESMGDSFGRTFLGRLDGMGWFERRLLLVNSFAEEIQGLENVKLGLLLALVSGSHGADQKSGTRSNSHILLVGDSGTGKSHLLKTCSRLLSPAVLTNGVGTTQAGLTTCAVRQGREWVLEAGALVLADTGLCCIDEFNKLKVNEKNGLLEAMEQQTLSIAKAGIVSSLNTRCSVIAAINTRHKYSFNKSISENIMVATPLISRFDLIFGLFDDRDGRSDLLIVDKILGRRPETGLTDKKQGSVCWDHNILRNYIGVARKRRAVIPDDLNAVLLSYYHHRRKAEGANEFNTVRMLESLARLTEAHSKLLNSERAEEGDVYSAIILLETALGTKPLVEIDPCRVFVDEAYHNMVVSGLKTKIMGGEIWK</sequence>
<dbReference type="SMART" id="SM00382">
    <property type="entry name" value="AAA"/>
    <property type="match status" value="1"/>
</dbReference>
<dbReference type="EMBL" id="AL590447">
    <property type="protein sequence ID" value="CAD25581.1"/>
    <property type="molecule type" value="Genomic_DNA"/>
</dbReference>
<evidence type="ECO:0000256" key="2">
    <source>
        <dbReference type="ARBA" id="ARBA00022840"/>
    </source>
</evidence>
<dbReference type="SUPFAM" id="SSF52540">
    <property type="entry name" value="P-loop containing nucleoside triphosphate hydrolases"/>
    <property type="match status" value="1"/>
</dbReference>
<dbReference type="Gene3D" id="2.40.50.140">
    <property type="entry name" value="Nucleic acid-binding proteins"/>
    <property type="match status" value="1"/>
</dbReference>
<dbReference type="PROSITE" id="PS00675">
    <property type="entry name" value="SIGMA54_INTERACT_1"/>
    <property type="match status" value="1"/>
</dbReference>
<organism evidence="6 7">
    <name type="scientific">Encephalitozoon cuniculi (strain GB-M1)</name>
    <name type="common">Microsporidian parasite</name>
    <dbReference type="NCBI Taxonomy" id="284813"/>
    <lineage>
        <taxon>Eukaryota</taxon>
        <taxon>Fungi</taxon>
        <taxon>Fungi incertae sedis</taxon>
        <taxon>Microsporidia</taxon>
        <taxon>Unikaryonidae</taxon>
        <taxon>Encephalitozoon</taxon>
    </lineage>
</organism>
<dbReference type="Gene3D" id="3.40.50.300">
    <property type="entry name" value="P-loop containing nucleotide triphosphate hydrolases"/>
    <property type="match status" value="1"/>
</dbReference>
<dbReference type="PANTHER" id="PTHR11630">
    <property type="entry name" value="DNA REPLICATION LICENSING FACTOR MCM FAMILY MEMBER"/>
    <property type="match status" value="1"/>
</dbReference>
<evidence type="ECO:0000259" key="5">
    <source>
        <dbReference type="PROSITE" id="PS50051"/>
    </source>
</evidence>
<dbReference type="KEGG" id="ecu:ECU07_0490"/>
<keyword evidence="3 4" id="KW-0238">DNA-binding</keyword>
<proteinExistence type="inferred from homology"/>
<dbReference type="InterPro" id="IPR027417">
    <property type="entry name" value="P-loop_NTPase"/>
</dbReference>
<dbReference type="HOGENOM" id="CLU_000995_7_2_1"/>
<dbReference type="PRINTS" id="PR01657">
    <property type="entry name" value="MCMFAMILY"/>
</dbReference>
<dbReference type="Gene3D" id="2.20.28.10">
    <property type="match status" value="1"/>
</dbReference>
<dbReference type="GO" id="GO:0000724">
    <property type="term" value="P:double-strand break repair via homologous recombination"/>
    <property type="evidence" value="ECO:0007669"/>
    <property type="project" value="TreeGrafter"/>
</dbReference>
<dbReference type="STRING" id="284813.Q8SRK9"/>
<evidence type="ECO:0000256" key="3">
    <source>
        <dbReference type="ARBA" id="ARBA00023125"/>
    </source>
</evidence>
<dbReference type="GO" id="GO:0005524">
    <property type="term" value="F:ATP binding"/>
    <property type="evidence" value="ECO:0007669"/>
    <property type="project" value="UniProtKB-KW"/>
</dbReference>
<evidence type="ECO:0000256" key="4">
    <source>
        <dbReference type="RuleBase" id="RU004070"/>
    </source>
</evidence>
<dbReference type="PROSITE" id="PS50051">
    <property type="entry name" value="MCM_2"/>
    <property type="match status" value="1"/>
</dbReference>
<dbReference type="GO" id="GO:0042555">
    <property type="term" value="C:MCM complex"/>
    <property type="evidence" value="ECO:0007669"/>
    <property type="project" value="UniProtKB-ARBA"/>
</dbReference>
<dbReference type="SMART" id="SM00350">
    <property type="entry name" value="MCM"/>
    <property type="match status" value="1"/>
</dbReference>
<dbReference type="InterPro" id="IPR001208">
    <property type="entry name" value="MCM_dom"/>
</dbReference>
<dbReference type="GO" id="GO:0016787">
    <property type="term" value="F:hydrolase activity"/>
    <property type="evidence" value="ECO:0007669"/>
    <property type="project" value="UniProtKB-KW"/>
</dbReference>
<dbReference type="InterPro" id="IPR031327">
    <property type="entry name" value="MCM"/>
</dbReference>
<dbReference type="InterPro" id="IPR033762">
    <property type="entry name" value="MCM_OB"/>
</dbReference>
<dbReference type="InterPro" id="IPR003593">
    <property type="entry name" value="AAA+_ATPase"/>
</dbReference>
<reference evidence="6 7" key="2">
    <citation type="journal article" date="2009" name="BMC Genomics">
        <title>Identification of transcriptional signals in Encephalitozoon cuniculi widespread among Microsporidia phylum: support for accurate structural genome annotation.</title>
        <authorList>
            <person name="Peyretaillade E."/>
            <person name="Goncalves O."/>
            <person name="Terrat S."/>
            <person name="Dugat-Bony E."/>
            <person name="Wincker P."/>
            <person name="Cornman R.S."/>
            <person name="Evans J.D."/>
            <person name="Delbac F."/>
            <person name="Peyret P."/>
        </authorList>
    </citation>
    <scope>NUCLEOTIDE SEQUENCE [LARGE SCALE GENOMIC DNA]</scope>
    <source>
        <strain evidence="6 7">GB-M1</strain>
    </source>
</reference>
<evidence type="ECO:0000256" key="1">
    <source>
        <dbReference type="ARBA" id="ARBA00022741"/>
    </source>
</evidence>
<comment type="similarity">
    <text evidence="4">Belongs to the MCM family.</text>
</comment>
<dbReference type="Proteomes" id="UP000000819">
    <property type="component" value="Chromosome VII"/>
</dbReference>
<dbReference type="GO" id="GO:0031261">
    <property type="term" value="C:DNA replication preinitiation complex"/>
    <property type="evidence" value="ECO:0007669"/>
    <property type="project" value="UniProtKB-ARBA"/>
</dbReference>
<evidence type="ECO:0000313" key="6">
    <source>
        <dbReference type="EMBL" id="CAD25581.1"/>
    </source>
</evidence>
<dbReference type="GO" id="GO:0043596">
    <property type="term" value="C:nuclear replication fork"/>
    <property type="evidence" value="ECO:0007669"/>
    <property type="project" value="UniProtKB-ARBA"/>
</dbReference>
<dbReference type="OrthoDB" id="6274823at2759"/>
<evidence type="ECO:0000313" key="7">
    <source>
        <dbReference type="Proteomes" id="UP000000819"/>
    </source>
</evidence>
<dbReference type="OMA" id="ACATREN"/>
<dbReference type="Pfam" id="PF00493">
    <property type="entry name" value="MCM"/>
    <property type="match status" value="1"/>
</dbReference>
<reference evidence="6 7" key="1">
    <citation type="journal article" date="2001" name="Nature">
        <title>Genome sequence and gene compaction of the eukaryote parasite Encephalitozoon cuniculi.</title>
        <authorList>
            <person name="Katinka M.D."/>
            <person name="Duprat S."/>
            <person name="Cornillot E."/>
            <person name="Metenier G."/>
            <person name="Thomarat F."/>
            <person name="Prensier G."/>
            <person name="Barbe V."/>
            <person name="Peyretaillade E."/>
            <person name="Brottier P."/>
            <person name="Wincker P."/>
            <person name="Delbac F."/>
            <person name="El Alaoui H."/>
            <person name="Peyret P."/>
            <person name="Saurin W."/>
            <person name="Gouy M."/>
            <person name="Weissenbach J."/>
            <person name="Vivares C.P."/>
        </authorList>
    </citation>
    <scope>NUCLEOTIDE SEQUENCE [LARGE SCALE GENOMIC DNA]</scope>
    <source>
        <strain evidence="6 7">GB-M1</strain>
    </source>
</reference>
<dbReference type="GO" id="GO:0017116">
    <property type="term" value="F:single-stranded DNA helicase activity"/>
    <property type="evidence" value="ECO:0007669"/>
    <property type="project" value="TreeGrafter"/>
</dbReference>
<dbReference type="GO" id="GO:0006279">
    <property type="term" value="P:premeiotic DNA replication"/>
    <property type="evidence" value="ECO:0007669"/>
    <property type="project" value="UniProtKB-ARBA"/>
</dbReference>
<dbReference type="AlphaFoldDB" id="Q8SRK9"/>
<dbReference type="PANTHER" id="PTHR11630:SF48">
    <property type="entry name" value="DNA HELICASE MCM9"/>
    <property type="match status" value="1"/>
</dbReference>
<dbReference type="InterPro" id="IPR041562">
    <property type="entry name" value="MCM_lid"/>
</dbReference>
<dbReference type="InParanoid" id="Q8SRK9"/>